<evidence type="ECO:0000313" key="1">
    <source>
        <dbReference type="EMBL" id="MBX39819.1"/>
    </source>
</evidence>
<accession>A0A2P2NBG9</accession>
<organism evidence="1">
    <name type="scientific">Rhizophora mucronata</name>
    <name type="common">Asiatic mangrove</name>
    <dbReference type="NCBI Taxonomy" id="61149"/>
    <lineage>
        <taxon>Eukaryota</taxon>
        <taxon>Viridiplantae</taxon>
        <taxon>Streptophyta</taxon>
        <taxon>Embryophyta</taxon>
        <taxon>Tracheophyta</taxon>
        <taxon>Spermatophyta</taxon>
        <taxon>Magnoliopsida</taxon>
        <taxon>eudicotyledons</taxon>
        <taxon>Gunneridae</taxon>
        <taxon>Pentapetalae</taxon>
        <taxon>rosids</taxon>
        <taxon>fabids</taxon>
        <taxon>Malpighiales</taxon>
        <taxon>Rhizophoraceae</taxon>
        <taxon>Rhizophora</taxon>
    </lineage>
</organism>
<proteinExistence type="predicted"/>
<dbReference type="AlphaFoldDB" id="A0A2P2NBG9"/>
<name>A0A2P2NBG9_RHIMU</name>
<protein>
    <submittedName>
        <fullName evidence="1">Uncharacterized protein</fullName>
    </submittedName>
</protein>
<dbReference type="EMBL" id="GGEC01059335">
    <property type="protein sequence ID" value="MBX39819.1"/>
    <property type="molecule type" value="Transcribed_RNA"/>
</dbReference>
<sequence length="25" mass="2827">MRQASNCKSMPITSFCVVLKVLQDK</sequence>
<reference evidence="1" key="1">
    <citation type="submission" date="2018-02" db="EMBL/GenBank/DDBJ databases">
        <title>Rhizophora mucronata_Transcriptome.</title>
        <authorList>
            <person name="Meera S.P."/>
            <person name="Sreeshan A."/>
            <person name="Augustine A."/>
        </authorList>
    </citation>
    <scope>NUCLEOTIDE SEQUENCE</scope>
    <source>
        <tissue evidence="1">Leaf</tissue>
    </source>
</reference>